<dbReference type="EMBL" id="QWEY01000008">
    <property type="protein sequence ID" value="RGP36383.1"/>
    <property type="molecule type" value="Genomic_DNA"/>
</dbReference>
<evidence type="ECO:0000313" key="2">
    <source>
        <dbReference type="EMBL" id="RGP36383.1"/>
    </source>
</evidence>
<dbReference type="PIRSF" id="PIRSF038971">
    <property type="entry name" value="PhnM"/>
    <property type="match status" value="1"/>
</dbReference>
<comment type="caution">
    <text evidence="2">The sequence shown here is derived from an EMBL/GenBank/DDBJ whole genome shotgun (WGS) entry which is preliminary data.</text>
</comment>
<dbReference type="SUPFAM" id="SSF51556">
    <property type="entry name" value="Metallo-dependent hydrolases"/>
    <property type="match status" value="1"/>
</dbReference>
<accession>A0A411YZY7</accession>
<dbReference type="GO" id="GO:0016810">
    <property type="term" value="F:hydrolase activity, acting on carbon-nitrogen (but not peptide) bonds"/>
    <property type="evidence" value="ECO:0007669"/>
    <property type="project" value="InterPro"/>
</dbReference>
<dbReference type="Gene3D" id="2.30.40.10">
    <property type="entry name" value="Urease, subunit C, domain 1"/>
    <property type="match status" value="2"/>
</dbReference>
<organism evidence="2 3">
    <name type="scientific">Pseudotabrizicola alkalilacus</name>
    <dbReference type="NCBI Taxonomy" id="2305252"/>
    <lineage>
        <taxon>Bacteria</taxon>
        <taxon>Pseudomonadati</taxon>
        <taxon>Pseudomonadota</taxon>
        <taxon>Alphaproteobacteria</taxon>
        <taxon>Rhodobacterales</taxon>
        <taxon>Paracoccaceae</taxon>
        <taxon>Pseudotabrizicola</taxon>
    </lineage>
</organism>
<keyword evidence="3" id="KW-1185">Reference proteome</keyword>
<reference evidence="2 3" key="1">
    <citation type="submission" date="2018-08" db="EMBL/GenBank/DDBJ databases">
        <title>Flavobacterium tibetense sp. nov., isolated from a wetland YonghuCo on Tibetan Plateau.</title>
        <authorList>
            <person name="Phurbu D."/>
            <person name="Lu H."/>
            <person name="Xing P."/>
        </authorList>
    </citation>
    <scope>NUCLEOTIDE SEQUENCE [LARGE SCALE GENOMIC DNA]</scope>
    <source>
        <strain evidence="2 3">DJC</strain>
    </source>
</reference>
<dbReference type="InterPro" id="IPR051781">
    <property type="entry name" value="Metallo-dep_Hydrolase"/>
</dbReference>
<dbReference type="Pfam" id="PF07969">
    <property type="entry name" value="Amidohydro_3"/>
    <property type="match status" value="1"/>
</dbReference>
<gene>
    <name evidence="2" type="ORF">D1012_14360</name>
</gene>
<evidence type="ECO:0000313" key="3">
    <source>
        <dbReference type="Proteomes" id="UP000284547"/>
    </source>
</evidence>
<dbReference type="Gene3D" id="3.20.20.140">
    <property type="entry name" value="Metal-dependent hydrolases"/>
    <property type="match status" value="2"/>
</dbReference>
<dbReference type="InterPro" id="IPR011059">
    <property type="entry name" value="Metal-dep_hydrolase_composite"/>
</dbReference>
<feature type="domain" description="Amidohydrolase 3" evidence="1">
    <location>
        <begin position="204"/>
        <end position="395"/>
    </location>
</feature>
<evidence type="ECO:0000259" key="1">
    <source>
        <dbReference type="Pfam" id="PF07969"/>
    </source>
</evidence>
<dbReference type="InterPro" id="IPR032466">
    <property type="entry name" value="Metal_Hydrolase"/>
</dbReference>
<name>A0A411YZY7_9RHOB</name>
<dbReference type="NCBIfam" id="NF011984">
    <property type="entry name" value="PRK15446.1-5"/>
    <property type="match status" value="1"/>
</dbReference>
<dbReference type="PANTHER" id="PTHR43135">
    <property type="entry name" value="ALPHA-D-RIBOSE 1-METHYLPHOSPHONATE 5-TRIPHOSPHATE DIPHOSPHATASE"/>
    <property type="match status" value="1"/>
</dbReference>
<sequence>MGTKTKRVNDMLDTTGPNQTLAGAQIITPEGVFEGAVDLEGGLITALRPGARPAGATDLAGDFLIPGIVDVHTDHVEAHVFPRAGVQWDFLNALMAHDAVVIAGGTTTVLDSLCVGASMKRPERRDLLVPLVAALERGRAEGLFRGDHLLHLRCEICDPDTIALTDATISSPLVRLVSVMDHTPGDRQSVDREHWLGRMAVDMGLEMTDARAAMAELLDRSARVGAEVRAHVVARAQAAGLPLMSHDDRTVAQVDQANAEGAVVSEFPTTLEAAAHARALGLSVVMGAPNLLRGGSQSGNVSLRALLEADLCDILSSDYIPRSPLDAAFFIGLDDSLPQDLPRAIAMVTDAPARLAGLSDRGRIAPGLRADLVQVRRLGVHNQVVAVWREGRRVY</sequence>
<dbReference type="NCBIfam" id="TIGR02318">
    <property type="entry name" value="phosphono_phnM"/>
    <property type="match status" value="1"/>
</dbReference>
<dbReference type="NCBIfam" id="NF011990">
    <property type="entry name" value="PRK15446.2-6"/>
    <property type="match status" value="1"/>
</dbReference>
<dbReference type="AlphaFoldDB" id="A0A411YZY7"/>
<dbReference type="InterPro" id="IPR013108">
    <property type="entry name" value="Amidohydro_3"/>
</dbReference>
<dbReference type="EC" id="3.6.1.63" evidence="2"/>
<dbReference type="InterPro" id="IPR012696">
    <property type="entry name" value="PhnM"/>
</dbReference>
<dbReference type="PANTHER" id="PTHR43135:SF3">
    <property type="entry name" value="ALPHA-D-RIBOSE 1-METHYLPHOSPHONATE 5-TRIPHOSPHATE DIPHOSPHATASE"/>
    <property type="match status" value="1"/>
</dbReference>
<dbReference type="GO" id="GO:0019700">
    <property type="term" value="P:organic phosphonate catabolic process"/>
    <property type="evidence" value="ECO:0007669"/>
    <property type="project" value="InterPro"/>
</dbReference>
<dbReference type="Proteomes" id="UP000284547">
    <property type="component" value="Unassembled WGS sequence"/>
</dbReference>
<proteinExistence type="predicted"/>
<protein>
    <submittedName>
        <fullName evidence="2">Alpha-D-ribose 1-methylphosphonate 5-triphosphate diphosphatase</fullName>
        <ecNumber evidence="2">3.6.1.63</ecNumber>
    </submittedName>
</protein>
<dbReference type="NCBIfam" id="NF011987">
    <property type="entry name" value="PRK15446.2-3"/>
    <property type="match status" value="1"/>
</dbReference>
<keyword evidence="2" id="KW-0378">Hydrolase</keyword>
<dbReference type="SUPFAM" id="SSF51338">
    <property type="entry name" value="Composite domain of metallo-dependent hydrolases"/>
    <property type="match status" value="1"/>
</dbReference>